<keyword evidence="13" id="KW-0704">Schiff base</keyword>
<keyword evidence="16" id="KW-1133">Transmembrane helix</keyword>
<reference evidence="17" key="1">
    <citation type="submission" date="2020-06" db="EMBL/GenBank/DDBJ databases">
        <authorList>
            <person name="Li T."/>
            <person name="Hu X."/>
            <person name="Zhang T."/>
            <person name="Song X."/>
            <person name="Zhang H."/>
            <person name="Dai N."/>
            <person name="Sheng W."/>
            <person name="Hou X."/>
            <person name="Wei L."/>
        </authorList>
    </citation>
    <scope>NUCLEOTIDE SEQUENCE</scope>
    <source>
        <strain evidence="17">G02</strain>
        <tissue evidence="17">Leaf</tissue>
    </source>
</reference>
<feature type="transmembrane region" description="Helical" evidence="16">
    <location>
        <begin position="41"/>
        <end position="59"/>
    </location>
</feature>
<sequence>MESKGGKKKSSSSSRIQYEAPLGYIIEDVRPNGGIEKFRSAAYSNFIFLVLFYCCNGGFTHRFRGFEKRLEITFSEPAMFSDPNGLGLRSLNRAQIDSILEPACCTIVSQLSNSEVDSYVLSESSLFIYPLKIVMKTCGTTKLLHSIPQILELAGAISLAVRSVRYSRGTFIFENVQPAPHRSFTEEVDFLDSYFKNGRGYLLGDPSFPNRNWHVYVAEEEPEKAVADPTVGVNLEMCMTGLDREKAAVFFKNPGTDGEMTKMSGINEIMPSHEICDFEFEPCGYSMNAIEGASYSTVHVTPEDGFSYASYEAMGLDFGSVELRPLIGRVLRCFGPKEFSVAITCPKGSLHEECGDVEGYAFESAVVQPLSGSTCVIYWCFTAEKRVETTCTPTKLAMQCREEEAEMGGAGVAISYVGSC</sequence>
<evidence type="ECO:0000256" key="15">
    <source>
        <dbReference type="ARBA" id="ARBA00048112"/>
    </source>
</evidence>
<keyword evidence="9" id="KW-0745">Spermidine biosynthesis</keyword>
<evidence type="ECO:0000256" key="11">
    <source>
        <dbReference type="ARBA" id="ARBA00023145"/>
    </source>
</evidence>
<dbReference type="FunFam" id="3.30.360.50:FF:000001">
    <property type="entry name" value="S-adenosylmethionine decarboxylase proenzyme"/>
    <property type="match status" value="1"/>
</dbReference>
<organism evidence="17">
    <name type="scientific">Sesamum radiatum</name>
    <name type="common">Black benniseed</name>
    <dbReference type="NCBI Taxonomy" id="300843"/>
    <lineage>
        <taxon>Eukaryota</taxon>
        <taxon>Viridiplantae</taxon>
        <taxon>Streptophyta</taxon>
        <taxon>Embryophyta</taxon>
        <taxon>Tracheophyta</taxon>
        <taxon>Spermatophyta</taxon>
        <taxon>Magnoliopsida</taxon>
        <taxon>eudicotyledons</taxon>
        <taxon>Gunneridae</taxon>
        <taxon>Pentapetalae</taxon>
        <taxon>asterids</taxon>
        <taxon>lamiids</taxon>
        <taxon>Lamiales</taxon>
        <taxon>Pedaliaceae</taxon>
        <taxon>Sesamum</taxon>
    </lineage>
</organism>
<keyword evidence="16" id="KW-0472">Membrane</keyword>
<dbReference type="EC" id="4.1.1.50" evidence="4"/>
<keyword evidence="6" id="KW-0949">S-adenosyl-L-methionine</keyword>
<evidence type="ECO:0000256" key="8">
    <source>
        <dbReference type="ARBA" id="ARBA00022813"/>
    </source>
</evidence>
<evidence type="ECO:0000256" key="13">
    <source>
        <dbReference type="ARBA" id="ARBA00023270"/>
    </source>
</evidence>
<dbReference type="Gene3D" id="3.60.90.10">
    <property type="entry name" value="S-adenosylmethionine decarboxylase"/>
    <property type="match status" value="1"/>
</dbReference>
<dbReference type="GO" id="GO:0099402">
    <property type="term" value="P:plant organ development"/>
    <property type="evidence" value="ECO:0007669"/>
    <property type="project" value="UniProtKB-ARBA"/>
</dbReference>
<keyword evidence="14" id="KW-0670">Pyruvate</keyword>
<dbReference type="Pfam" id="PF01536">
    <property type="entry name" value="SAM_decarbox"/>
    <property type="match status" value="1"/>
</dbReference>
<keyword evidence="7" id="KW-0210">Decarboxylase</keyword>
<keyword evidence="16" id="KW-0812">Transmembrane</keyword>
<keyword evidence="12" id="KW-0456">Lyase</keyword>
<reference evidence="17" key="2">
    <citation type="journal article" date="2024" name="Plant">
        <title>Genomic evolution and insights into agronomic trait innovations of Sesamum species.</title>
        <authorList>
            <person name="Miao H."/>
            <person name="Wang L."/>
            <person name="Qu L."/>
            <person name="Liu H."/>
            <person name="Sun Y."/>
            <person name="Le M."/>
            <person name="Wang Q."/>
            <person name="Wei S."/>
            <person name="Zheng Y."/>
            <person name="Lin W."/>
            <person name="Duan Y."/>
            <person name="Cao H."/>
            <person name="Xiong S."/>
            <person name="Wang X."/>
            <person name="Wei L."/>
            <person name="Li C."/>
            <person name="Ma Q."/>
            <person name="Ju M."/>
            <person name="Zhao R."/>
            <person name="Li G."/>
            <person name="Mu C."/>
            <person name="Tian Q."/>
            <person name="Mei H."/>
            <person name="Zhang T."/>
            <person name="Gao T."/>
            <person name="Zhang H."/>
        </authorList>
    </citation>
    <scope>NUCLEOTIDE SEQUENCE</scope>
    <source>
        <strain evidence="17">G02</strain>
    </source>
</reference>
<dbReference type="PROSITE" id="PS01336">
    <property type="entry name" value="ADOMETDC"/>
    <property type="match status" value="1"/>
</dbReference>
<dbReference type="InterPro" id="IPR012511">
    <property type="entry name" value="AdoMetDC_leader"/>
</dbReference>
<comment type="pathway">
    <text evidence="2">Amine and polyamine biosynthesis; S-adenosylmethioninamine biosynthesis; S-adenosylmethioninamine from S-adenosyl-L-methionine: step 1/1.</text>
</comment>
<evidence type="ECO:0000256" key="9">
    <source>
        <dbReference type="ARBA" id="ARBA00023066"/>
    </source>
</evidence>
<keyword evidence="11" id="KW-0865">Zymogen</keyword>
<evidence type="ECO:0000256" key="2">
    <source>
        <dbReference type="ARBA" id="ARBA00004911"/>
    </source>
</evidence>
<evidence type="ECO:0000256" key="16">
    <source>
        <dbReference type="SAM" id="Phobius"/>
    </source>
</evidence>
<dbReference type="FunFam" id="3.60.90.10:FF:000002">
    <property type="entry name" value="S-adenosylmethionine decarboxylase proenzyme"/>
    <property type="match status" value="1"/>
</dbReference>
<dbReference type="GO" id="GO:0005829">
    <property type="term" value="C:cytosol"/>
    <property type="evidence" value="ECO:0007669"/>
    <property type="project" value="TreeGrafter"/>
</dbReference>
<evidence type="ECO:0000256" key="5">
    <source>
        <dbReference type="ARBA" id="ARBA00020217"/>
    </source>
</evidence>
<dbReference type="InterPro" id="IPR048283">
    <property type="entry name" value="AdoMetDC-like"/>
</dbReference>
<dbReference type="InterPro" id="IPR001985">
    <property type="entry name" value="S-AdoMet_decarboxylase_euk"/>
</dbReference>
<evidence type="ECO:0000256" key="3">
    <source>
        <dbReference type="ARBA" id="ARBA00008466"/>
    </source>
</evidence>
<dbReference type="SUPFAM" id="SSF56276">
    <property type="entry name" value="S-adenosylmethionine decarboxylase"/>
    <property type="match status" value="1"/>
</dbReference>
<evidence type="ECO:0000256" key="12">
    <source>
        <dbReference type="ARBA" id="ARBA00023239"/>
    </source>
</evidence>
<dbReference type="AlphaFoldDB" id="A0AAW2LD91"/>
<protein>
    <recommendedName>
        <fullName evidence="5">S-adenosylmethionine decarboxylase proenzyme</fullName>
        <ecNumber evidence="4">4.1.1.50</ecNumber>
    </recommendedName>
</protein>
<dbReference type="GO" id="GO:0006597">
    <property type="term" value="P:spermine biosynthetic process"/>
    <property type="evidence" value="ECO:0007669"/>
    <property type="project" value="InterPro"/>
</dbReference>
<keyword evidence="8" id="KW-0068">Autocatalytic cleavage</keyword>
<name>A0AAW2LD91_SESRA</name>
<evidence type="ECO:0000256" key="10">
    <source>
        <dbReference type="ARBA" id="ARBA00023115"/>
    </source>
</evidence>
<dbReference type="NCBIfam" id="TIGR00535">
    <property type="entry name" value="SAM_DCase"/>
    <property type="match status" value="1"/>
</dbReference>
<dbReference type="GO" id="GO:0004014">
    <property type="term" value="F:adenosylmethionine decarboxylase activity"/>
    <property type="evidence" value="ECO:0007669"/>
    <property type="project" value="UniProtKB-EC"/>
</dbReference>
<evidence type="ECO:0000256" key="1">
    <source>
        <dbReference type="ARBA" id="ARBA00001928"/>
    </source>
</evidence>
<comment type="catalytic activity">
    <reaction evidence="15">
        <text>S-adenosyl-L-methionine + H(+) = S-adenosyl 3-(methylsulfanyl)propylamine + CO2</text>
        <dbReference type="Rhea" id="RHEA:15981"/>
        <dbReference type="ChEBI" id="CHEBI:15378"/>
        <dbReference type="ChEBI" id="CHEBI:16526"/>
        <dbReference type="ChEBI" id="CHEBI:57443"/>
        <dbReference type="ChEBI" id="CHEBI:59789"/>
        <dbReference type="EC" id="4.1.1.50"/>
    </reaction>
</comment>
<dbReference type="EMBL" id="JACGWJ010000025">
    <property type="protein sequence ID" value="KAL0316557.1"/>
    <property type="molecule type" value="Genomic_DNA"/>
</dbReference>
<gene>
    <name evidence="17" type="ORF">Sradi_5533900</name>
</gene>
<accession>A0AAW2LD91</accession>
<dbReference type="InterPro" id="IPR016067">
    <property type="entry name" value="S-AdoMet_deCO2ase_core"/>
</dbReference>
<evidence type="ECO:0000313" key="17">
    <source>
        <dbReference type="EMBL" id="KAL0316557.1"/>
    </source>
</evidence>
<comment type="similarity">
    <text evidence="3">Belongs to the eukaryotic AdoMetDC family.</text>
</comment>
<dbReference type="Gene3D" id="3.30.360.50">
    <property type="entry name" value="S-adenosylmethionine decarboxylase"/>
    <property type="match status" value="1"/>
</dbReference>
<evidence type="ECO:0000256" key="14">
    <source>
        <dbReference type="ARBA" id="ARBA00023317"/>
    </source>
</evidence>
<evidence type="ECO:0000256" key="6">
    <source>
        <dbReference type="ARBA" id="ARBA00022691"/>
    </source>
</evidence>
<dbReference type="PANTHER" id="PTHR11570">
    <property type="entry name" value="S-ADENOSYLMETHIONINE DECARBOXYLASE"/>
    <property type="match status" value="1"/>
</dbReference>
<keyword evidence="10" id="KW-0620">Polyamine biosynthesis</keyword>
<evidence type="ECO:0000256" key="4">
    <source>
        <dbReference type="ARBA" id="ARBA00012357"/>
    </source>
</evidence>
<dbReference type="GO" id="GO:0008295">
    <property type="term" value="P:spermidine biosynthetic process"/>
    <property type="evidence" value="ECO:0007669"/>
    <property type="project" value="UniProtKB-KW"/>
</dbReference>
<evidence type="ECO:0000256" key="7">
    <source>
        <dbReference type="ARBA" id="ARBA00022793"/>
    </source>
</evidence>
<dbReference type="PANTHER" id="PTHR11570:SF0">
    <property type="entry name" value="S-ADENOSYLMETHIONINE DECARBOXYLASE PROENZYME"/>
    <property type="match status" value="1"/>
</dbReference>
<dbReference type="Pfam" id="PF08132">
    <property type="entry name" value="AdoMetDC_leader"/>
    <property type="match status" value="1"/>
</dbReference>
<proteinExistence type="inferred from homology"/>
<comment type="cofactor">
    <cofactor evidence="1">
        <name>pyruvate</name>
        <dbReference type="ChEBI" id="CHEBI:15361"/>
    </cofactor>
</comment>
<comment type="caution">
    <text evidence="17">The sequence shown here is derived from an EMBL/GenBank/DDBJ whole genome shotgun (WGS) entry which is preliminary data.</text>
</comment>
<dbReference type="InterPro" id="IPR018166">
    <property type="entry name" value="S-AdoMet_deCO2ase_CS"/>
</dbReference>